<evidence type="ECO:0000259" key="1">
    <source>
        <dbReference type="Pfam" id="PF04448"/>
    </source>
</evidence>
<comment type="caution">
    <text evidence="2">The sequence shown here is derived from an EMBL/GenBank/DDBJ whole genome shotgun (WGS) entry which is preliminary data.</text>
</comment>
<dbReference type="InterPro" id="IPR007539">
    <property type="entry name" value="DUF551"/>
</dbReference>
<dbReference type="Proteomes" id="UP000483362">
    <property type="component" value="Unassembled WGS sequence"/>
</dbReference>
<dbReference type="EMBL" id="VULT01000004">
    <property type="protein sequence ID" value="MSS16836.1"/>
    <property type="molecule type" value="Genomic_DNA"/>
</dbReference>
<reference evidence="2 3" key="1">
    <citation type="submission" date="2019-08" db="EMBL/GenBank/DDBJ databases">
        <title>In-depth cultivation of the pig gut microbiome towards novel bacterial diversity and tailored functional studies.</title>
        <authorList>
            <person name="Wylensek D."/>
            <person name="Hitch T.C.A."/>
            <person name="Clavel T."/>
        </authorList>
    </citation>
    <scope>NUCLEOTIDE SEQUENCE [LARGE SCALE GENOMIC DNA]</scope>
    <source>
        <strain evidence="2 3">Oil-RF-744-WCA-WT-10</strain>
    </source>
</reference>
<proteinExistence type="predicted"/>
<accession>A0A6L5XCN9</accession>
<dbReference type="AlphaFoldDB" id="A0A6L5XCN9"/>
<sequence>MMRRKLINDRAKLEHSVSQKNAFVRGALFADTHRWVPVSEQLPPNGKWVILAIRIHAGRWYSWEGCWDDGSKCWMEKTDISVAAKMHIPDDWKVTHWLDIPNLPEEEGGWE</sequence>
<protein>
    <submittedName>
        <fullName evidence="2">DUF551 domain-containing protein</fullName>
    </submittedName>
</protein>
<organism evidence="2 3">
    <name type="scientific">Sodaliphilus pleomorphus</name>
    <dbReference type="NCBI Taxonomy" id="2606626"/>
    <lineage>
        <taxon>Bacteria</taxon>
        <taxon>Pseudomonadati</taxon>
        <taxon>Bacteroidota</taxon>
        <taxon>Bacteroidia</taxon>
        <taxon>Bacteroidales</taxon>
        <taxon>Muribaculaceae</taxon>
        <taxon>Sodaliphilus</taxon>
    </lineage>
</organism>
<dbReference type="RefSeq" id="WP_154328300.1">
    <property type="nucleotide sequence ID" value="NZ_CP045696.1"/>
</dbReference>
<name>A0A6L5XCN9_9BACT</name>
<evidence type="ECO:0000313" key="3">
    <source>
        <dbReference type="Proteomes" id="UP000483362"/>
    </source>
</evidence>
<keyword evidence="3" id="KW-1185">Reference proteome</keyword>
<dbReference type="Pfam" id="PF04448">
    <property type="entry name" value="DUF551"/>
    <property type="match status" value="1"/>
</dbReference>
<gene>
    <name evidence="2" type="ORF">FYJ29_03515</name>
</gene>
<evidence type="ECO:0000313" key="2">
    <source>
        <dbReference type="EMBL" id="MSS16836.1"/>
    </source>
</evidence>
<feature type="domain" description="DUF551" evidence="1">
    <location>
        <begin position="35"/>
        <end position="104"/>
    </location>
</feature>